<evidence type="ECO:0000313" key="3">
    <source>
        <dbReference type="Proteomes" id="UP000618051"/>
    </source>
</evidence>
<sequence length="148" mass="16568">MLASFPRAELRGAQQLRHLVCVPKKELGRLKSEYQNLDHLQIRLICMCLFYTDIVELIQIISVLKLQTVLVRGVVVSVWVVTAGLSEALALLRGKDKELRHIRALTQILPMDTKWEGDKNPALKANLSLGFIAHQMTVLTGVVSNKNG</sequence>
<dbReference type="EMBL" id="JADDUC010000040">
    <property type="protein sequence ID" value="KAG0122016.1"/>
    <property type="molecule type" value="Genomic_DNA"/>
</dbReference>
<keyword evidence="3" id="KW-1185">Reference proteome</keyword>
<dbReference type="EMBL" id="JADDUC020000002">
    <property type="protein sequence ID" value="KAI1241941.1"/>
    <property type="molecule type" value="Genomic_DNA"/>
</dbReference>
<evidence type="ECO:0000313" key="1">
    <source>
        <dbReference type="EMBL" id="KAG0122016.1"/>
    </source>
</evidence>
<organism evidence="1">
    <name type="scientific">Lamprotornis superbus</name>
    <dbReference type="NCBI Taxonomy" id="245042"/>
    <lineage>
        <taxon>Eukaryota</taxon>
        <taxon>Metazoa</taxon>
        <taxon>Chordata</taxon>
        <taxon>Craniata</taxon>
        <taxon>Vertebrata</taxon>
        <taxon>Euteleostomi</taxon>
        <taxon>Archelosauria</taxon>
        <taxon>Archosauria</taxon>
        <taxon>Dinosauria</taxon>
        <taxon>Saurischia</taxon>
        <taxon>Theropoda</taxon>
        <taxon>Coelurosauria</taxon>
        <taxon>Aves</taxon>
        <taxon>Neognathae</taxon>
        <taxon>Neoaves</taxon>
        <taxon>Telluraves</taxon>
        <taxon>Australaves</taxon>
        <taxon>Passeriformes</taxon>
        <taxon>Sturnidae</taxon>
        <taxon>Lamprotornis</taxon>
    </lineage>
</organism>
<name>A0A835NVM7_9PASS</name>
<dbReference type="AlphaFoldDB" id="A0A835NVM7"/>
<accession>A0A835NVM7</accession>
<proteinExistence type="predicted"/>
<protein>
    <submittedName>
        <fullName evidence="1">Uncharacterized protein</fullName>
    </submittedName>
</protein>
<reference evidence="1" key="1">
    <citation type="submission" date="2020-10" db="EMBL/GenBank/DDBJ databases">
        <title>Feather gene expression reveals the developmental basis of iridescence in African starlings.</title>
        <authorList>
            <person name="Rubenstein D.R."/>
        </authorList>
    </citation>
    <scope>NUCLEOTIDE SEQUENCE</scope>
    <source>
        <strain evidence="1">SS15</strain>
        <tissue evidence="1">Liver</tissue>
    </source>
</reference>
<reference evidence="2" key="3">
    <citation type="submission" date="2022-01" db="EMBL/GenBank/DDBJ databases">
        <authorList>
            <person name="Rubenstein D.R."/>
        </authorList>
    </citation>
    <scope>NUCLEOTIDE SEQUENCE</scope>
    <source>
        <strain evidence="2">SS15</strain>
        <tissue evidence="2">Liver</tissue>
    </source>
</reference>
<comment type="caution">
    <text evidence="1">The sequence shown here is derived from an EMBL/GenBank/DDBJ whole genome shotgun (WGS) entry which is preliminary data.</text>
</comment>
<reference evidence="2 3" key="2">
    <citation type="journal article" date="2021" name="J. Hered.">
        <title>Feather Gene Expression Elucidates the Developmental Basis of Plumage Iridescence in African Starlings.</title>
        <authorList>
            <person name="Rubenstein D.R."/>
            <person name="Corvelo A."/>
            <person name="MacManes M.D."/>
            <person name="Maia R."/>
            <person name="Narzisi G."/>
            <person name="Rousaki A."/>
            <person name="Vandenabeele P."/>
            <person name="Shawkey M.D."/>
            <person name="Solomon J."/>
        </authorList>
    </citation>
    <scope>NUCLEOTIDE SEQUENCE [LARGE SCALE GENOMIC DNA]</scope>
    <source>
        <strain evidence="2">SS15</strain>
    </source>
</reference>
<dbReference type="Proteomes" id="UP000618051">
    <property type="component" value="Unassembled WGS sequence"/>
</dbReference>
<evidence type="ECO:0000313" key="2">
    <source>
        <dbReference type="EMBL" id="KAI1241941.1"/>
    </source>
</evidence>
<gene>
    <name evidence="2" type="ORF">IHE44_0005451</name>
    <name evidence="1" type="ORF">IHE44_009706</name>
</gene>